<evidence type="ECO:0008006" key="4">
    <source>
        <dbReference type="Google" id="ProtNLM"/>
    </source>
</evidence>
<comment type="similarity">
    <text evidence="1">Belongs to the glycosyltransferase 32 family.</text>
</comment>
<dbReference type="Pfam" id="PF04488">
    <property type="entry name" value="Gly_transf_sug"/>
    <property type="match status" value="1"/>
</dbReference>
<dbReference type="Proteomes" id="UP000028524">
    <property type="component" value="Unassembled WGS sequence"/>
</dbReference>
<evidence type="ECO:0000313" key="2">
    <source>
        <dbReference type="EMBL" id="KFA64506.1"/>
    </source>
</evidence>
<dbReference type="STRING" id="1283841.A0A084QKM1"/>
<reference evidence="2 3" key="1">
    <citation type="journal article" date="2014" name="BMC Genomics">
        <title>Comparative genome sequencing reveals chemotype-specific gene clusters in the toxigenic black mold Stachybotrys.</title>
        <authorList>
            <person name="Semeiks J."/>
            <person name="Borek D."/>
            <person name="Otwinowski Z."/>
            <person name="Grishin N.V."/>
        </authorList>
    </citation>
    <scope>NUCLEOTIDE SEQUENCE [LARGE SCALE GENOMIC DNA]</scope>
    <source>
        <strain evidence="2 3">IBT 40285</strain>
    </source>
</reference>
<accession>A0A084QKM1</accession>
<evidence type="ECO:0000313" key="3">
    <source>
        <dbReference type="Proteomes" id="UP000028524"/>
    </source>
</evidence>
<proteinExistence type="inferred from homology"/>
<dbReference type="EMBL" id="KL660685">
    <property type="protein sequence ID" value="KFA64506.1"/>
    <property type="molecule type" value="Genomic_DNA"/>
</dbReference>
<sequence length="310" mass="35854">MDFTINFKHFLSIYAAWLYWKPDLIYLHTNADTQGLALTRAREGHAGKWSKLIFTMFYNLYVNTIEAPTYTNTGKEIHGLEHRSDFVRVREIYELGGVYIDFDVHALRDIRVLRESGFKAIAGRQLGGQINSGVFMSVKGGKMIELWMHGMHAAYTGGWTTHSNEVITKFSQRLVREPGEMLIMERDAFAPGSWNNNDTDDLFAPHDDVPSNLSDLTEESPLPIYNEGLYERWERPEDFPSWARDWSSSYLLHAFTADRWGHEIPGFTHITPRYVLERRSNFARAVYPIARQMHADGIIHVDDSYDGLWK</sequence>
<dbReference type="OrthoDB" id="409543at2759"/>
<evidence type="ECO:0000256" key="1">
    <source>
        <dbReference type="ARBA" id="ARBA00009003"/>
    </source>
</evidence>
<dbReference type="Gene3D" id="3.90.550.20">
    <property type="match status" value="1"/>
</dbReference>
<dbReference type="PANTHER" id="PTHR46830:SF2">
    <property type="entry name" value="ALPHA-1,4-N-ACETYLGLUCOSAMINYLTRANSFERASE"/>
    <property type="match status" value="1"/>
</dbReference>
<dbReference type="GO" id="GO:1901135">
    <property type="term" value="P:carbohydrate derivative metabolic process"/>
    <property type="evidence" value="ECO:0007669"/>
    <property type="project" value="UniProtKB-ARBA"/>
</dbReference>
<dbReference type="InterPro" id="IPR007577">
    <property type="entry name" value="GlycoTrfase_DXD_sugar-bd_CS"/>
</dbReference>
<organism evidence="2 3">
    <name type="scientific">Stachybotrys chlorohalonatus (strain IBT 40285)</name>
    <dbReference type="NCBI Taxonomy" id="1283841"/>
    <lineage>
        <taxon>Eukaryota</taxon>
        <taxon>Fungi</taxon>
        <taxon>Dikarya</taxon>
        <taxon>Ascomycota</taxon>
        <taxon>Pezizomycotina</taxon>
        <taxon>Sordariomycetes</taxon>
        <taxon>Hypocreomycetidae</taxon>
        <taxon>Hypocreales</taxon>
        <taxon>Stachybotryaceae</taxon>
        <taxon>Stachybotrys</taxon>
    </lineage>
</organism>
<gene>
    <name evidence="2" type="ORF">S40285_10768</name>
</gene>
<dbReference type="AlphaFoldDB" id="A0A084QKM1"/>
<dbReference type="InterPro" id="IPR029044">
    <property type="entry name" value="Nucleotide-diphossugar_trans"/>
</dbReference>
<name>A0A084QKM1_STAC4</name>
<keyword evidence="3" id="KW-1185">Reference proteome</keyword>
<dbReference type="OMA" id="DWRCTFL"/>
<dbReference type="SUPFAM" id="SSF53448">
    <property type="entry name" value="Nucleotide-diphospho-sugar transferases"/>
    <property type="match status" value="1"/>
</dbReference>
<dbReference type="PANTHER" id="PTHR46830">
    <property type="entry name" value="TRANSFERASE, PUTATIVE-RELATED"/>
    <property type="match status" value="1"/>
</dbReference>
<dbReference type="HOGENOM" id="CLU_053910_0_0_1"/>
<dbReference type="InParanoid" id="A0A084QKM1"/>
<protein>
    <recommendedName>
        <fullName evidence="4">Glycosyl transferase</fullName>
    </recommendedName>
</protein>